<dbReference type="InterPro" id="IPR000014">
    <property type="entry name" value="PAS"/>
</dbReference>
<accession>A0AAP2Z3C2</accession>
<evidence type="ECO:0000259" key="6">
    <source>
        <dbReference type="PROSITE" id="PS50109"/>
    </source>
</evidence>
<dbReference type="PANTHER" id="PTHR43304">
    <property type="entry name" value="PHYTOCHROME-LIKE PROTEIN CPH1"/>
    <property type="match status" value="1"/>
</dbReference>
<evidence type="ECO:0000313" key="8">
    <source>
        <dbReference type="EMBL" id="MCU4744623.1"/>
    </source>
</evidence>
<sequence length="349" mass="39251">MGDPNIQLPVVFDDLNVGITLHHPSTGEILDVNEQLERLYGYSSAEIRRMKVEDYTASSMKYTQEEAVDRIRAAAAGEPQSFEWQIERANGELRWVSVNLTATTISGVQSVCAEITDITEYKTRELLLQLLTRVVRHNLRNDMSVLIGYAERLKNAIEDDRLEEEIETILDVATEVGNLSDSINEIEQITNPSATRRSPKNLRDVIQDRIEMHRSKYPECELSIEDTTDVWVTAGEGLHYAIDHAIRNAVEHNDHDRPMVTVTVDETVEHEMGTIRIIDNGPSIPDMEIDALNVGTETSSTYHGSGVGLWVMKWCVDSLGGDLTFEENSPRGNIVSLSFPQTRPEADTR</sequence>
<dbReference type="AlphaFoldDB" id="A0AAP2Z3C2"/>
<dbReference type="InterPro" id="IPR036890">
    <property type="entry name" value="HATPase_C_sf"/>
</dbReference>
<proteinExistence type="predicted"/>
<comment type="caution">
    <text evidence="7">The sequence shown here is derived from an EMBL/GenBank/DDBJ whole genome shotgun (WGS) entry which is preliminary data.</text>
</comment>
<evidence type="ECO:0000313" key="7">
    <source>
        <dbReference type="EMBL" id="MCU4744462.1"/>
    </source>
</evidence>
<keyword evidence="5 7" id="KW-0418">Kinase</keyword>
<dbReference type="InterPro" id="IPR052162">
    <property type="entry name" value="Sensor_kinase/Photoreceptor"/>
</dbReference>
<dbReference type="CDD" id="cd00130">
    <property type="entry name" value="PAS"/>
    <property type="match status" value="1"/>
</dbReference>
<dbReference type="SUPFAM" id="SSF55785">
    <property type="entry name" value="PYP-like sensor domain (PAS domain)"/>
    <property type="match status" value="1"/>
</dbReference>
<dbReference type="EMBL" id="JAOPKA010000034">
    <property type="protein sequence ID" value="MCU4744623.1"/>
    <property type="molecule type" value="Genomic_DNA"/>
</dbReference>
<dbReference type="NCBIfam" id="TIGR00229">
    <property type="entry name" value="sensory_box"/>
    <property type="match status" value="1"/>
</dbReference>
<protein>
    <recommendedName>
        <fullName evidence="2">histidine kinase</fullName>
        <ecNumber evidence="2">2.7.13.3</ecNumber>
    </recommendedName>
</protein>
<comment type="catalytic activity">
    <reaction evidence="1">
        <text>ATP + protein L-histidine = ADP + protein N-phospho-L-histidine.</text>
        <dbReference type="EC" id="2.7.13.3"/>
    </reaction>
</comment>
<keyword evidence="4" id="KW-0808">Transferase</keyword>
<dbReference type="GO" id="GO:0004673">
    <property type="term" value="F:protein histidine kinase activity"/>
    <property type="evidence" value="ECO:0007669"/>
    <property type="project" value="UniProtKB-EC"/>
</dbReference>
<evidence type="ECO:0000256" key="5">
    <source>
        <dbReference type="ARBA" id="ARBA00022777"/>
    </source>
</evidence>
<evidence type="ECO:0000256" key="3">
    <source>
        <dbReference type="ARBA" id="ARBA00022553"/>
    </source>
</evidence>
<dbReference type="RefSeq" id="WP_338006270.1">
    <property type="nucleotide sequence ID" value="NZ_JAOPKA010000029.1"/>
</dbReference>
<dbReference type="InterPro" id="IPR005467">
    <property type="entry name" value="His_kinase_dom"/>
</dbReference>
<dbReference type="SMART" id="SM00387">
    <property type="entry name" value="HATPase_c"/>
    <property type="match status" value="1"/>
</dbReference>
<dbReference type="InterPro" id="IPR003594">
    <property type="entry name" value="HATPase_dom"/>
</dbReference>
<gene>
    <name evidence="7" type="ORF">OB960_24120</name>
    <name evidence="8" type="ORF">OB960_24955</name>
</gene>
<evidence type="ECO:0000313" key="9">
    <source>
        <dbReference type="Proteomes" id="UP001321018"/>
    </source>
</evidence>
<dbReference type="InterPro" id="IPR035965">
    <property type="entry name" value="PAS-like_dom_sf"/>
</dbReference>
<evidence type="ECO:0000256" key="1">
    <source>
        <dbReference type="ARBA" id="ARBA00000085"/>
    </source>
</evidence>
<dbReference type="EC" id="2.7.13.3" evidence="2"/>
<feature type="domain" description="Histidine kinase" evidence="6">
    <location>
        <begin position="134"/>
        <end position="343"/>
    </location>
</feature>
<dbReference type="SUPFAM" id="SSF55874">
    <property type="entry name" value="ATPase domain of HSP90 chaperone/DNA topoisomerase II/histidine kinase"/>
    <property type="match status" value="1"/>
</dbReference>
<dbReference type="EMBL" id="JAOPKA010000029">
    <property type="protein sequence ID" value="MCU4744462.1"/>
    <property type="molecule type" value="Genomic_DNA"/>
</dbReference>
<name>A0AAP2Z3C2_9EURY</name>
<dbReference type="PROSITE" id="PS50109">
    <property type="entry name" value="HIS_KIN"/>
    <property type="match status" value="1"/>
</dbReference>
<organism evidence="7 9">
    <name type="scientific">Natronoglomus mannanivorans</name>
    <dbReference type="NCBI Taxonomy" id="2979990"/>
    <lineage>
        <taxon>Archaea</taxon>
        <taxon>Methanobacteriati</taxon>
        <taxon>Methanobacteriota</taxon>
        <taxon>Stenosarchaea group</taxon>
        <taxon>Halobacteria</taxon>
        <taxon>Halobacteriales</taxon>
        <taxon>Natrialbaceae</taxon>
        <taxon>Natronoglomus</taxon>
    </lineage>
</organism>
<dbReference type="Gene3D" id="3.30.565.10">
    <property type="entry name" value="Histidine kinase-like ATPase, C-terminal domain"/>
    <property type="match status" value="1"/>
</dbReference>
<dbReference type="PANTHER" id="PTHR43304:SF1">
    <property type="entry name" value="PAC DOMAIN-CONTAINING PROTEIN"/>
    <property type="match status" value="1"/>
</dbReference>
<keyword evidence="3" id="KW-0597">Phosphoprotein</keyword>
<evidence type="ECO:0000256" key="2">
    <source>
        <dbReference type="ARBA" id="ARBA00012438"/>
    </source>
</evidence>
<evidence type="ECO:0000256" key="4">
    <source>
        <dbReference type="ARBA" id="ARBA00022679"/>
    </source>
</evidence>
<reference evidence="7" key="1">
    <citation type="submission" date="2022-09" db="EMBL/GenBank/DDBJ databases">
        <title>Enrichment on poylsaccharides allowed isolation of novel metabolic and taxonomic groups of Haloarchaea.</title>
        <authorList>
            <person name="Sorokin D.Y."/>
            <person name="Elcheninov A.G."/>
            <person name="Khizhniak T.V."/>
            <person name="Kolganova T.V."/>
            <person name="Kublanov I.V."/>
        </authorList>
    </citation>
    <scope>NUCLEOTIDE SEQUENCE</scope>
    <source>
        <strain evidence="7">AArc-xg1-1</strain>
    </source>
</reference>
<dbReference type="Pfam" id="PF13426">
    <property type="entry name" value="PAS_9"/>
    <property type="match status" value="1"/>
</dbReference>
<dbReference type="Pfam" id="PF02518">
    <property type="entry name" value="HATPase_c"/>
    <property type="match status" value="1"/>
</dbReference>
<dbReference type="Gene3D" id="3.30.450.20">
    <property type="entry name" value="PAS domain"/>
    <property type="match status" value="1"/>
</dbReference>
<dbReference type="Proteomes" id="UP001321018">
    <property type="component" value="Unassembled WGS sequence"/>
</dbReference>